<dbReference type="CDD" id="cd03425">
    <property type="entry name" value="NUDIX_MutT_NudA_like"/>
    <property type="match status" value="1"/>
</dbReference>
<feature type="domain" description="Nudix hydrolase" evidence="13">
    <location>
        <begin position="10"/>
        <end position="134"/>
    </location>
</feature>
<gene>
    <name evidence="14" type="ORF">FK531_04015</name>
</gene>
<dbReference type="InterPro" id="IPR000086">
    <property type="entry name" value="NUDIX_hydrolase_dom"/>
</dbReference>
<sequence length="139" mass="14553">MQTGAGNSAEPREVAAAAIVDAGRLLLAQRVSPPHLAGLWELPGGKIEAGETPADGLARELREELGVETVVGARIGSDVPLAGAMVLRAYVVELKSGTPEALEHAAVRWVDAEQLAGADLVPNDEVWLPELTALLESFE</sequence>
<dbReference type="PANTHER" id="PTHR47707:SF1">
    <property type="entry name" value="NUDIX HYDROLASE FAMILY PROTEIN"/>
    <property type="match status" value="1"/>
</dbReference>
<comment type="cofactor">
    <cofactor evidence="1">
        <name>Mg(2+)</name>
        <dbReference type="ChEBI" id="CHEBI:18420"/>
    </cofactor>
</comment>
<dbReference type="GO" id="GO:0006281">
    <property type="term" value="P:DNA repair"/>
    <property type="evidence" value="ECO:0007669"/>
    <property type="project" value="UniProtKB-KW"/>
</dbReference>
<dbReference type="GO" id="GO:0044715">
    <property type="term" value="F:8-oxo-dGDP phosphatase activity"/>
    <property type="evidence" value="ECO:0007669"/>
    <property type="project" value="TreeGrafter"/>
</dbReference>
<protein>
    <recommendedName>
        <fullName evidence="11">8-oxo-dGTP diphosphatase</fullName>
        <ecNumber evidence="11">3.6.1.55</ecNumber>
    </recommendedName>
</protein>
<evidence type="ECO:0000256" key="10">
    <source>
        <dbReference type="ARBA" id="ARBA00035861"/>
    </source>
</evidence>
<dbReference type="InterPro" id="IPR015797">
    <property type="entry name" value="NUDIX_hydrolase-like_dom_sf"/>
</dbReference>
<evidence type="ECO:0000256" key="4">
    <source>
        <dbReference type="ARBA" id="ARBA00022705"/>
    </source>
</evidence>
<dbReference type="InterPro" id="IPR020476">
    <property type="entry name" value="Nudix_hydrolase"/>
</dbReference>
<dbReference type="PROSITE" id="PS51462">
    <property type="entry name" value="NUDIX"/>
    <property type="match status" value="1"/>
</dbReference>
<evidence type="ECO:0000256" key="5">
    <source>
        <dbReference type="ARBA" id="ARBA00022723"/>
    </source>
</evidence>
<dbReference type="RefSeq" id="WP_142095412.1">
    <property type="nucleotide sequence ID" value="NZ_VIGH01000002.1"/>
</dbReference>
<keyword evidence="6" id="KW-0227">DNA damage</keyword>
<evidence type="ECO:0000259" key="13">
    <source>
        <dbReference type="PROSITE" id="PS51462"/>
    </source>
</evidence>
<comment type="similarity">
    <text evidence="2 12">Belongs to the Nudix hydrolase family.</text>
</comment>
<dbReference type="PROSITE" id="PS00893">
    <property type="entry name" value="NUDIX_BOX"/>
    <property type="match status" value="1"/>
</dbReference>
<keyword evidence="9" id="KW-0234">DNA repair</keyword>
<comment type="catalytic activity">
    <reaction evidence="10">
        <text>8-oxo-dGTP + H2O = 8-oxo-dGMP + diphosphate + H(+)</text>
        <dbReference type="Rhea" id="RHEA:31575"/>
        <dbReference type="ChEBI" id="CHEBI:15377"/>
        <dbReference type="ChEBI" id="CHEBI:15378"/>
        <dbReference type="ChEBI" id="CHEBI:33019"/>
        <dbReference type="ChEBI" id="CHEBI:63224"/>
        <dbReference type="ChEBI" id="CHEBI:77896"/>
        <dbReference type="EC" id="3.6.1.55"/>
    </reaction>
</comment>
<reference evidence="14 15" key="1">
    <citation type="submission" date="2019-06" db="EMBL/GenBank/DDBJ databases">
        <title>Rhodococcus spaelei sp. nov., isolated from a cave.</title>
        <authorList>
            <person name="Lee S.D."/>
        </authorList>
    </citation>
    <scope>NUCLEOTIDE SEQUENCE [LARGE SCALE GENOMIC DNA]</scope>
    <source>
        <strain evidence="14 15">C9-5</strain>
    </source>
</reference>
<evidence type="ECO:0000256" key="7">
    <source>
        <dbReference type="ARBA" id="ARBA00022801"/>
    </source>
</evidence>
<keyword evidence="4" id="KW-0235">DNA replication</keyword>
<dbReference type="GO" id="GO:0006260">
    <property type="term" value="P:DNA replication"/>
    <property type="evidence" value="ECO:0007669"/>
    <property type="project" value="UniProtKB-KW"/>
</dbReference>
<proteinExistence type="inferred from homology"/>
<comment type="caution">
    <text evidence="14">The sequence shown here is derived from an EMBL/GenBank/DDBJ whole genome shotgun (WGS) entry which is preliminary data.</text>
</comment>
<evidence type="ECO:0000256" key="12">
    <source>
        <dbReference type="RuleBase" id="RU003476"/>
    </source>
</evidence>
<evidence type="ECO:0000313" key="14">
    <source>
        <dbReference type="EMBL" id="TQF73853.1"/>
    </source>
</evidence>
<keyword evidence="15" id="KW-1185">Reference proteome</keyword>
<evidence type="ECO:0000256" key="2">
    <source>
        <dbReference type="ARBA" id="ARBA00005582"/>
    </source>
</evidence>
<dbReference type="PANTHER" id="PTHR47707">
    <property type="entry name" value="8-OXO-DGTP DIPHOSPHATASE"/>
    <property type="match status" value="1"/>
</dbReference>
<dbReference type="SUPFAM" id="SSF55811">
    <property type="entry name" value="Nudix"/>
    <property type="match status" value="1"/>
</dbReference>
<keyword evidence="5" id="KW-0479">Metal-binding</keyword>
<dbReference type="Gene3D" id="3.90.79.10">
    <property type="entry name" value="Nucleoside Triphosphate Pyrophosphohydrolase"/>
    <property type="match status" value="1"/>
</dbReference>
<dbReference type="AlphaFoldDB" id="A0A541BNF1"/>
<dbReference type="Proteomes" id="UP000316256">
    <property type="component" value="Unassembled WGS sequence"/>
</dbReference>
<dbReference type="GO" id="GO:0044716">
    <property type="term" value="F:8-oxo-GDP phosphatase activity"/>
    <property type="evidence" value="ECO:0007669"/>
    <property type="project" value="TreeGrafter"/>
</dbReference>
<dbReference type="OrthoDB" id="9804442at2"/>
<evidence type="ECO:0000256" key="8">
    <source>
        <dbReference type="ARBA" id="ARBA00022842"/>
    </source>
</evidence>
<keyword evidence="7 12" id="KW-0378">Hydrolase</keyword>
<evidence type="ECO:0000256" key="1">
    <source>
        <dbReference type="ARBA" id="ARBA00001946"/>
    </source>
</evidence>
<evidence type="ECO:0000256" key="9">
    <source>
        <dbReference type="ARBA" id="ARBA00023204"/>
    </source>
</evidence>
<evidence type="ECO:0000256" key="11">
    <source>
        <dbReference type="ARBA" id="ARBA00038905"/>
    </source>
</evidence>
<dbReference type="InterPro" id="IPR020084">
    <property type="entry name" value="NUDIX_hydrolase_CS"/>
</dbReference>
<organism evidence="14 15">
    <name type="scientific">Rhodococcus spelaei</name>
    <dbReference type="NCBI Taxonomy" id="2546320"/>
    <lineage>
        <taxon>Bacteria</taxon>
        <taxon>Bacillati</taxon>
        <taxon>Actinomycetota</taxon>
        <taxon>Actinomycetes</taxon>
        <taxon>Mycobacteriales</taxon>
        <taxon>Nocardiaceae</taxon>
        <taxon>Rhodococcus</taxon>
    </lineage>
</organism>
<evidence type="ECO:0000256" key="3">
    <source>
        <dbReference type="ARBA" id="ARBA00022457"/>
    </source>
</evidence>
<keyword evidence="8" id="KW-0460">Magnesium</keyword>
<dbReference type="Pfam" id="PF00293">
    <property type="entry name" value="NUDIX"/>
    <property type="match status" value="1"/>
</dbReference>
<dbReference type="InterPro" id="IPR047127">
    <property type="entry name" value="MutT-like"/>
</dbReference>
<evidence type="ECO:0000256" key="6">
    <source>
        <dbReference type="ARBA" id="ARBA00022763"/>
    </source>
</evidence>
<dbReference type="EMBL" id="VIGH01000002">
    <property type="protein sequence ID" value="TQF73853.1"/>
    <property type="molecule type" value="Genomic_DNA"/>
</dbReference>
<dbReference type="PRINTS" id="PR00502">
    <property type="entry name" value="NUDIXFAMILY"/>
</dbReference>
<name>A0A541BNF1_9NOCA</name>
<dbReference type="EC" id="3.6.1.55" evidence="11"/>
<evidence type="ECO:0000313" key="15">
    <source>
        <dbReference type="Proteomes" id="UP000316256"/>
    </source>
</evidence>
<dbReference type="GO" id="GO:0046872">
    <property type="term" value="F:metal ion binding"/>
    <property type="evidence" value="ECO:0007669"/>
    <property type="project" value="UniProtKB-KW"/>
</dbReference>
<keyword evidence="3" id="KW-0515">Mutator protein</keyword>
<dbReference type="GO" id="GO:0035539">
    <property type="term" value="F:8-oxo-7,8-dihydrodeoxyguanosine triphosphate pyrophosphatase activity"/>
    <property type="evidence" value="ECO:0007669"/>
    <property type="project" value="UniProtKB-EC"/>
</dbReference>
<accession>A0A541BNF1</accession>
<dbReference type="GO" id="GO:0008413">
    <property type="term" value="F:8-oxo-7,8-dihydroguanosine triphosphate pyrophosphatase activity"/>
    <property type="evidence" value="ECO:0007669"/>
    <property type="project" value="TreeGrafter"/>
</dbReference>